<accession>A0AB35U904</accession>
<dbReference type="EMBL" id="JALBUR010000020">
    <property type="protein sequence ID" value="MDX8420045.1"/>
    <property type="molecule type" value="Genomic_DNA"/>
</dbReference>
<dbReference type="Proteomes" id="UP001286174">
    <property type="component" value="Unassembled WGS sequence"/>
</dbReference>
<proteinExistence type="predicted"/>
<reference evidence="2 3" key="1">
    <citation type="submission" date="2022-03" db="EMBL/GenBank/DDBJ databases">
        <title>Novel taxa within the pig intestine.</title>
        <authorList>
            <person name="Wylensek D."/>
            <person name="Bishof K."/>
            <person name="Afrizal A."/>
            <person name="Clavel T."/>
        </authorList>
    </citation>
    <scope>NUCLEOTIDE SEQUENCE [LARGE SCALE GENOMIC DNA]</scope>
    <source>
        <strain evidence="2 3">CLA-KB-P133</strain>
    </source>
</reference>
<dbReference type="InterPro" id="IPR025935">
    <property type="entry name" value="AbiH"/>
</dbReference>
<feature type="region of interest" description="Disordered" evidence="1">
    <location>
        <begin position="415"/>
        <end position="439"/>
    </location>
</feature>
<dbReference type="AlphaFoldDB" id="A0AB35U904"/>
<organism evidence="2 3">
    <name type="scientific">Grylomicrobium aquisgranensis</name>
    <dbReference type="NCBI Taxonomy" id="2926318"/>
    <lineage>
        <taxon>Bacteria</taxon>
        <taxon>Bacillati</taxon>
        <taxon>Bacillota</taxon>
        <taxon>Erysipelotrichia</taxon>
        <taxon>Erysipelotrichales</taxon>
        <taxon>Erysipelotrichaceae</taxon>
        <taxon>Grylomicrobium</taxon>
    </lineage>
</organism>
<protein>
    <submittedName>
        <fullName evidence="2">Uncharacterized protein</fullName>
    </submittedName>
</protein>
<evidence type="ECO:0000313" key="3">
    <source>
        <dbReference type="Proteomes" id="UP001286174"/>
    </source>
</evidence>
<evidence type="ECO:0000313" key="2">
    <source>
        <dbReference type="EMBL" id="MDX8420045.1"/>
    </source>
</evidence>
<gene>
    <name evidence="2" type="ORF">MOZ60_08040</name>
</gene>
<sequence>MRDIQIVCQKCHRVFVIDQSEQEFSSYYQNSLPKYCPICRREYARKKEIERKKQKDLEWQQKKKEDIQVYHENLKLLQEKFDIIPLKDAAPSPHDRVLYVIGNGFDLMHGVHSSYYDFGKILGKRSNIRFILDHYLQADDLWADFEGALAKIDVESMSQPAILDGFLDSMDAYDEDAQMADFYAAADMAAAPATELSSELRHRFRNWVCSLQVHSEDRPLKEIIRNGKYLDFNYTEFIETLYGVKSSDVCYIHGCRKKKKYRPKEKLILGHQPGASDAQYDFNDHWDGIDLSENHAQMIYDAQQIALQEISEADEQLTKHSDRIIAAHKNFFEGLSDINKVIVIGHSLYPVDWEYFHEILYQNNAADRINWYFSCFSNGDLERIQKFVSHFSIRKENVHIFRTDLISVSTYSENSRNAKSSEPIGKSAEEGHAVTETNSTNEKIIGESLNGSWKVCTCGKELVLKDEKDSVVLTRVFSSGMNGAVFADDQTCFLVMRGIYKGVFLLRQNNGKWIYTGELEGIPHQGVITKRLHRILIDKEMVTFVYQNRVRIYNLTNGLLIFNKAVRQASKHQYDGKDLTASFQRIYKGNFY</sequence>
<name>A0AB35U904_9FIRM</name>
<comment type="caution">
    <text evidence="2">The sequence shown here is derived from an EMBL/GenBank/DDBJ whole genome shotgun (WGS) entry which is preliminary data.</text>
</comment>
<keyword evidence="3" id="KW-1185">Reference proteome</keyword>
<dbReference type="Pfam" id="PF14253">
    <property type="entry name" value="AbiH"/>
    <property type="match status" value="1"/>
</dbReference>
<evidence type="ECO:0000256" key="1">
    <source>
        <dbReference type="SAM" id="MobiDB-lite"/>
    </source>
</evidence>
<dbReference type="RefSeq" id="WP_370596286.1">
    <property type="nucleotide sequence ID" value="NZ_JALBUR010000020.1"/>
</dbReference>